<evidence type="ECO:0000313" key="2">
    <source>
        <dbReference type="Proteomes" id="UP000317421"/>
    </source>
</evidence>
<keyword evidence="2" id="KW-1185">Reference proteome</keyword>
<dbReference type="EMBL" id="SJPR01000002">
    <property type="protein sequence ID" value="TWT98166.1"/>
    <property type="molecule type" value="Genomic_DNA"/>
</dbReference>
<accession>A0A5C6AFG2</accession>
<sequence length="62" mass="6932">MDFSDDFDHIKDVRSSSKGVTIVIDKTSRAYLEGTVVDFGVNDEGRTGFMFNNPNAITEEIE</sequence>
<organism evidence="1 2">
    <name type="scientific">Botrimarina colliarenosi</name>
    <dbReference type="NCBI Taxonomy" id="2528001"/>
    <lineage>
        <taxon>Bacteria</taxon>
        <taxon>Pseudomonadati</taxon>
        <taxon>Planctomycetota</taxon>
        <taxon>Planctomycetia</taxon>
        <taxon>Pirellulales</taxon>
        <taxon>Lacipirellulaceae</taxon>
        <taxon>Botrimarina</taxon>
    </lineage>
</organism>
<dbReference type="Proteomes" id="UP000317421">
    <property type="component" value="Unassembled WGS sequence"/>
</dbReference>
<proteinExistence type="predicted"/>
<gene>
    <name evidence="1" type="ORF">Pla108_23230</name>
</gene>
<name>A0A5C6AFG2_9BACT</name>
<reference evidence="1 2" key="1">
    <citation type="submission" date="2019-02" db="EMBL/GenBank/DDBJ databases">
        <title>Deep-cultivation of Planctomycetes and their phenomic and genomic characterization uncovers novel biology.</title>
        <authorList>
            <person name="Wiegand S."/>
            <person name="Jogler M."/>
            <person name="Boedeker C."/>
            <person name="Pinto D."/>
            <person name="Vollmers J."/>
            <person name="Rivas-Marin E."/>
            <person name="Kohn T."/>
            <person name="Peeters S.H."/>
            <person name="Heuer A."/>
            <person name="Rast P."/>
            <person name="Oberbeckmann S."/>
            <person name="Bunk B."/>
            <person name="Jeske O."/>
            <person name="Meyerdierks A."/>
            <person name="Storesund J.E."/>
            <person name="Kallscheuer N."/>
            <person name="Luecker S."/>
            <person name="Lage O.M."/>
            <person name="Pohl T."/>
            <person name="Merkel B.J."/>
            <person name="Hornburger P."/>
            <person name="Mueller R.-W."/>
            <person name="Bruemmer F."/>
            <person name="Labrenz M."/>
            <person name="Spormann A.M."/>
            <person name="Op Den Camp H."/>
            <person name="Overmann J."/>
            <person name="Amann R."/>
            <person name="Jetten M.S.M."/>
            <person name="Mascher T."/>
            <person name="Medema M.H."/>
            <person name="Devos D.P."/>
            <person name="Kaster A.-K."/>
            <person name="Ovreas L."/>
            <person name="Rohde M."/>
            <person name="Galperin M.Y."/>
            <person name="Jogler C."/>
        </authorList>
    </citation>
    <scope>NUCLEOTIDE SEQUENCE [LARGE SCALE GENOMIC DNA]</scope>
    <source>
        <strain evidence="1 2">Pla108</strain>
    </source>
</reference>
<dbReference type="SUPFAM" id="SSF89360">
    <property type="entry name" value="HesB-like domain"/>
    <property type="match status" value="1"/>
</dbReference>
<dbReference type="InterPro" id="IPR035903">
    <property type="entry name" value="HesB-like_dom_sf"/>
</dbReference>
<comment type="caution">
    <text evidence="1">The sequence shown here is derived from an EMBL/GenBank/DDBJ whole genome shotgun (WGS) entry which is preliminary data.</text>
</comment>
<dbReference type="Gene3D" id="2.60.300.12">
    <property type="entry name" value="HesB-like domain"/>
    <property type="match status" value="1"/>
</dbReference>
<dbReference type="AlphaFoldDB" id="A0A5C6AFG2"/>
<protein>
    <submittedName>
        <fullName evidence="1">Iron-sulfur cluster assembly protein</fullName>
    </submittedName>
</protein>
<evidence type="ECO:0000313" key="1">
    <source>
        <dbReference type="EMBL" id="TWT98166.1"/>
    </source>
</evidence>